<comment type="function">
    <text evidence="4">Functions in the N-end rule pathway of protein degradation where it conjugates Leu from its aminoacyl-tRNA to the N-termini of proteins containing an N-terminal aspartate or glutamate.</text>
</comment>
<evidence type="ECO:0000259" key="6">
    <source>
        <dbReference type="Pfam" id="PF04377"/>
    </source>
</evidence>
<dbReference type="NCBIfam" id="NF002342">
    <property type="entry name" value="PRK01305.1-3"/>
    <property type="match status" value="1"/>
</dbReference>
<dbReference type="PIRSF" id="PIRSF037208">
    <property type="entry name" value="ATE_pro_prd"/>
    <property type="match status" value="1"/>
</dbReference>
<dbReference type="GO" id="GO:0005737">
    <property type="term" value="C:cytoplasm"/>
    <property type="evidence" value="ECO:0007669"/>
    <property type="project" value="UniProtKB-SubCell"/>
</dbReference>
<dbReference type="Proteomes" id="UP000638014">
    <property type="component" value="Unassembled WGS sequence"/>
</dbReference>
<organism evidence="7 8">
    <name type="scientific">Neiella litorisoli</name>
    <dbReference type="NCBI Taxonomy" id="2771431"/>
    <lineage>
        <taxon>Bacteria</taxon>
        <taxon>Pseudomonadati</taxon>
        <taxon>Pseudomonadota</taxon>
        <taxon>Gammaproteobacteria</taxon>
        <taxon>Alteromonadales</taxon>
        <taxon>Echinimonadaceae</taxon>
        <taxon>Neiella</taxon>
    </lineage>
</organism>
<dbReference type="NCBIfam" id="NF002346">
    <property type="entry name" value="PRK01305.2-3"/>
    <property type="match status" value="1"/>
</dbReference>
<evidence type="ECO:0000256" key="2">
    <source>
        <dbReference type="ARBA" id="ARBA00022679"/>
    </source>
</evidence>
<accession>A0A8J6QIG5</accession>
<dbReference type="SUPFAM" id="SSF55729">
    <property type="entry name" value="Acyl-CoA N-acyltransferases (Nat)"/>
    <property type="match status" value="1"/>
</dbReference>
<dbReference type="HAMAP" id="MF_00689">
    <property type="entry name" value="Bpt"/>
    <property type="match status" value="1"/>
</dbReference>
<dbReference type="InterPro" id="IPR017138">
    <property type="entry name" value="Asp_Glu_LeuTrfase"/>
</dbReference>
<gene>
    <name evidence="4" type="primary">bpt</name>
    <name evidence="7" type="ORF">IC617_03790</name>
</gene>
<dbReference type="EC" id="2.3.2.29" evidence="4"/>
<dbReference type="PANTHER" id="PTHR21367">
    <property type="entry name" value="ARGININE-TRNA-PROTEIN TRANSFERASE 1"/>
    <property type="match status" value="1"/>
</dbReference>
<dbReference type="InterPro" id="IPR016181">
    <property type="entry name" value="Acyl_CoA_acyltransferase"/>
</dbReference>
<comment type="similarity">
    <text evidence="4">Belongs to the R-transferase family. Bpt subfamily.</text>
</comment>
<dbReference type="InterPro" id="IPR007472">
    <property type="entry name" value="N-end_Aminoacyl_Trfase_C"/>
</dbReference>
<keyword evidence="3 4" id="KW-0012">Acyltransferase</keyword>
<dbReference type="Pfam" id="PF04377">
    <property type="entry name" value="ATE_C"/>
    <property type="match status" value="1"/>
</dbReference>
<dbReference type="AlphaFoldDB" id="A0A8J6QIG5"/>
<evidence type="ECO:0000256" key="1">
    <source>
        <dbReference type="ARBA" id="ARBA00022490"/>
    </source>
</evidence>
<comment type="subcellular location">
    <subcellularLocation>
        <location evidence="4">Cytoplasm</location>
    </subcellularLocation>
</comment>
<dbReference type="PANTHER" id="PTHR21367:SF1">
    <property type="entry name" value="ARGINYL-TRNA--PROTEIN TRANSFERASE 1"/>
    <property type="match status" value="1"/>
</dbReference>
<dbReference type="InterPro" id="IPR030700">
    <property type="entry name" value="N-end_Aminoacyl_Trfase"/>
</dbReference>
<dbReference type="GO" id="GO:0008914">
    <property type="term" value="F:leucyl-tRNA--protein transferase activity"/>
    <property type="evidence" value="ECO:0007669"/>
    <property type="project" value="UniProtKB-UniRule"/>
</dbReference>
<protein>
    <recommendedName>
        <fullName evidence="4">Aspartate/glutamate leucyltransferase</fullName>
        <ecNumber evidence="4">2.3.2.29</ecNumber>
    </recommendedName>
</protein>
<dbReference type="InterPro" id="IPR007471">
    <property type="entry name" value="N-end_Aminoacyl_Trfase_N"/>
</dbReference>
<dbReference type="GO" id="GO:0071596">
    <property type="term" value="P:ubiquitin-dependent protein catabolic process via the N-end rule pathway"/>
    <property type="evidence" value="ECO:0007669"/>
    <property type="project" value="InterPro"/>
</dbReference>
<sequence>MSSDPWQHDQRARLALSQPSGCSYIAGNTEQLLFVLDQRVMNEYGYDYLLAHGFRRSGMDVYRPHCPSCNACQSLRIPVADFQPSKSQKRIIAKSKSYQWLVTDEVSDAHFELYCRYIEQRHRSGSMYPPDRQQLTQFGRCDWLSVLHLECWYQDQLIAVAITDETPNALSALYTYFDPQLAHRSLGSACILQQIELAKAIGKKYLYLGYQIDACQAMNYKTKFQPNEKFIDGNWCMSKKSAT</sequence>
<comment type="catalytic activity">
    <reaction evidence="4">
        <text>N-terminal L-glutamyl-[protein] + L-leucyl-tRNA(Leu) = N-terminal L-leucyl-L-glutamyl-[protein] + tRNA(Leu) + H(+)</text>
        <dbReference type="Rhea" id="RHEA:50412"/>
        <dbReference type="Rhea" id="RHEA-COMP:9613"/>
        <dbReference type="Rhea" id="RHEA-COMP:9622"/>
        <dbReference type="Rhea" id="RHEA-COMP:12664"/>
        <dbReference type="Rhea" id="RHEA-COMP:12668"/>
        <dbReference type="ChEBI" id="CHEBI:15378"/>
        <dbReference type="ChEBI" id="CHEBI:64721"/>
        <dbReference type="ChEBI" id="CHEBI:78442"/>
        <dbReference type="ChEBI" id="CHEBI:78494"/>
        <dbReference type="ChEBI" id="CHEBI:133041"/>
        <dbReference type="EC" id="2.3.2.29"/>
    </reaction>
</comment>
<keyword evidence="1 4" id="KW-0963">Cytoplasm</keyword>
<dbReference type="NCBIfam" id="NF002345">
    <property type="entry name" value="PRK01305.2-2"/>
    <property type="match status" value="1"/>
</dbReference>
<proteinExistence type="inferred from homology"/>
<evidence type="ECO:0000259" key="5">
    <source>
        <dbReference type="Pfam" id="PF04376"/>
    </source>
</evidence>
<dbReference type="EMBL" id="JACXAF010000003">
    <property type="protein sequence ID" value="MBD1388541.1"/>
    <property type="molecule type" value="Genomic_DNA"/>
</dbReference>
<evidence type="ECO:0000313" key="8">
    <source>
        <dbReference type="Proteomes" id="UP000638014"/>
    </source>
</evidence>
<feature type="domain" description="N-end rule aminoacyl transferase C-terminal" evidence="6">
    <location>
        <begin position="110"/>
        <end position="229"/>
    </location>
</feature>
<evidence type="ECO:0000256" key="4">
    <source>
        <dbReference type="HAMAP-Rule" id="MF_00689"/>
    </source>
</evidence>
<dbReference type="RefSeq" id="WP_191143637.1">
    <property type="nucleotide sequence ID" value="NZ_JACXAF010000003.1"/>
</dbReference>
<keyword evidence="8" id="KW-1185">Reference proteome</keyword>
<keyword evidence="2 4" id="KW-0808">Transferase</keyword>
<dbReference type="GO" id="GO:0004057">
    <property type="term" value="F:arginyl-tRNA--protein transferase activity"/>
    <property type="evidence" value="ECO:0007669"/>
    <property type="project" value="InterPro"/>
</dbReference>
<name>A0A8J6QIG5_9GAMM</name>
<feature type="domain" description="N-end aminoacyl transferase N-terminal" evidence="5">
    <location>
        <begin position="21"/>
        <end position="90"/>
    </location>
</feature>
<dbReference type="Pfam" id="PF04376">
    <property type="entry name" value="ATE_N"/>
    <property type="match status" value="1"/>
</dbReference>
<evidence type="ECO:0000256" key="3">
    <source>
        <dbReference type="ARBA" id="ARBA00023315"/>
    </source>
</evidence>
<reference evidence="7" key="1">
    <citation type="submission" date="2020-09" db="EMBL/GenBank/DDBJ databases">
        <title>A novel bacterium of genus Neiella, isolated from South China Sea.</title>
        <authorList>
            <person name="Huang H."/>
            <person name="Mo K."/>
            <person name="Hu Y."/>
        </authorList>
    </citation>
    <scope>NUCLEOTIDE SEQUENCE</scope>
    <source>
        <strain evidence="7">HB171785</strain>
    </source>
</reference>
<comment type="caution">
    <text evidence="7">The sequence shown here is derived from an EMBL/GenBank/DDBJ whole genome shotgun (WGS) entry which is preliminary data.</text>
</comment>
<comment type="catalytic activity">
    <reaction evidence="4">
        <text>N-terminal L-aspartyl-[protein] + L-leucyl-tRNA(Leu) = N-terminal L-leucyl-L-aspartyl-[protein] + tRNA(Leu) + H(+)</text>
        <dbReference type="Rhea" id="RHEA:50420"/>
        <dbReference type="Rhea" id="RHEA-COMP:9613"/>
        <dbReference type="Rhea" id="RHEA-COMP:9622"/>
        <dbReference type="Rhea" id="RHEA-COMP:12669"/>
        <dbReference type="Rhea" id="RHEA-COMP:12674"/>
        <dbReference type="ChEBI" id="CHEBI:15378"/>
        <dbReference type="ChEBI" id="CHEBI:64720"/>
        <dbReference type="ChEBI" id="CHEBI:78442"/>
        <dbReference type="ChEBI" id="CHEBI:78494"/>
        <dbReference type="ChEBI" id="CHEBI:133042"/>
        <dbReference type="EC" id="2.3.2.29"/>
    </reaction>
</comment>
<evidence type="ECO:0000313" key="7">
    <source>
        <dbReference type="EMBL" id="MBD1388541.1"/>
    </source>
</evidence>